<reference evidence="1 2" key="1">
    <citation type="submission" date="2018-06" db="EMBL/GenBank/DDBJ databases">
        <title>The complete genome sequence of a nosiheptide producer Streptomyces actuosus ATCC 25421: deducing the ability of producing a new class III lantibiotics.</title>
        <authorList>
            <person name="Liu W."/>
            <person name="Sun F."/>
            <person name="Hu Y."/>
        </authorList>
    </citation>
    <scope>NUCLEOTIDE SEQUENCE [LARGE SCALE GENOMIC DNA]</scope>
    <source>
        <strain evidence="1 2">ATCC 25421</strain>
    </source>
</reference>
<name>A0A2U9P302_STRAS</name>
<evidence type="ECO:0000313" key="1">
    <source>
        <dbReference type="EMBL" id="AWT44089.1"/>
    </source>
</evidence>
<protein>
    <recommendedName>
        <fullName evidence="3">DUF1963 domain-containing protein</fullName>
    </recommendedName>
</protein>
<evidence type="ECO:0000313" key="2">
    <source>
        <dbReference type="Proteomes" id="UP000247634"/>
    </source>
</evidence>
<dbReference type="Gene3D" id="2.30.320.10">
    <property type="entry name" value="YwqG-like"/>
    <property type="match status" value="1"/>
</dbReference>
<proteinExistence type="predicted"/>
<dbReference type="Proteomes" id="UP000247634">
    <property type="component" value="Chromosome"/>
</dbReference>
<evidence type="ECO:0008006" key="3">
    <source>
        <dbReference type="Google" id="ProtNLM"/>
    </source>
</evidence>
<gene>
    <name evidence="1" type="ORF">DMT42_18380</name>
</gene>
<dbReference type="EMBL" id="CP029788">
    <property type="protein sequence ID" value="AWT44089.1"/>
    <property type="molecule type" value="Genomic_DNA"/>
</dbReference>
<dbReference type="RefSeq" id="WP_110628997.1">
    <property type="nucleotide sequence ID" value="NZ_CP029788.1"/>
</dbReference>
<keyword evidence="2" id="KW-1185">Reference proteome</keyword>
<sequence>MPRTTPPRPRDFASLVPALRPLARPATRLHPRPGAPTVHDSSVGGPLLWPMDEPWPVCEVPHKRRTGHRIADVRREREILRRAWARSPRTGPTPDETALLATFRRGRHAPHLTDTDPIPLLAVAQLYAADVPDLPRVGDTDVLQVLWCPYERHGPQYELNVRLRWRRAADVRAARTTQPEPPLTDRPDLVPTPCVLHPEPITEYPHWEALPAGLRSQIAQRWEAETYLSALSTAPGWKVGGHLNWRLTGPTPLHCATCGAEMRPLLTVDAREWDGGTDSWIPAEDIAHARDMGANTPTDIHAGRGQLTLAVCGRNLLHPHRLISQ</sequence>
<accession>A0A2U9P302</accession>
<dbReference type="AlphaFoldDB" id="A0A2U9P302"/>
<dbReference type="OrthoDB" id="4332009at2"/>
<dbReference type="KEGG" id="sact:DMT42_18380"/>
<organism evidence="1 2">
    <name type="scientific">Streptomyces actuosus</name>
    <dbReference type="NCBI Taxonomy" id="1885"/>
    <lineage>
        <taxon>Bacteria</taxon>
        <taxon>Bacillati</taxon>
        <taxon>Actinomycetota</taxon>
        <taxon>Actinomycetes</taxon>
        <taxon>Kitasatosporales</taxon>
        <taxon>Streptomycetaceae</taxon>
        <taxon>Streptomyces</taxon>
    </lineage>
</organism>